<keyword evidence="7" id="KW-1185">Reference proteome</keyword>
<dbReference type="InterPro" id="IPR036812">
    <property type="entry name" value="NAD(P)_OxRdtase_dom_sf"/>
</dbReference>
<sequence length="309" mass="34995">MRNIMAPKVPSVKLSNGREMPIVGLGTYARQAEPSQFRQAVEWGIEAGYRHIDTASFYGNEVQVGEGINNKIKEGLVTRDELFVTTKVWNDCHAEAAVVESLKESLARFKLDYVDLYLIHWPCSVNEKGEDAAIDYLETWKGMEQTVNLGLAKSIGVANFNEEQLDRLLKHCTIKPVANQFEVNPTLTQHKLVDHCKKLSVVPVAYTPLGLISEARPEFIGIDVIKTDEKFGELAKKYGKTRAQLALRYLIQRGIPAIPKSFTKSRIEENLNIFDFELTEEEMKLVDSFNIDHRCVPATALKNLTYYPF</sequence>
<evidence type="ECO:0000313" key="6">
    <source>
        <dbReference type="EMBL" id="CAH0595473.1"/>
    </source>
</evidence>
<dbReference type="OrthoDB" id="416253at2759"/>
<feature type="binding site" evidence="3">
    <location>
        <position position="120"/>
    </location>
    <ligand>
        <name>substrate</name>
    </ligand>
</feature>
<feature type="site" description="Lowers pKa of active site Tyr" evidence="4">
    <location>
        <position position="87"/>
    </location>
</feature>
<dbReference type="Proteomes" id="UP001154114">
    <property type="component" value="Chromosome 21"/>
</dbReference>
<dbReference type="PANTHER" id="PTHR11732">
    <property type="entry name" value="ALDO/KETO REDUCTASE"/>
    <property type="match status" value="1"/>
</dbReference>
<evidence type="ECO:0000256" key="1">
    <source>
        <dbReference type="ARBA" id="ARBA00023002"/>
    </source>
</evidence>
<gene>
    <name evidence="6" type="ORF">CINC_LOCUS6845</name>
</gene>
<proteinExistence type="predicted"/>
<evidence type="ECO:0000256" key="2">
    <source>
        <dbReference type="PIRSR" id="PIRSR000097-1"/>
    </source>
</evidence>
<dbReference type="EMBL" id="LR824024">
    <property type="protein sequence ID" value="CAH0595473.1"/>
    <property type="molecule type" value="Genomic_DNA"/>
</dbReference>
<dbReference type="FunFam" id="3.20.20.100:FF:000002">
    <property type="entry name" value="2,5-diketo-D-gluconic acid reductase A"/>
    <property type="match status" value="1"/>
</dbReference>
<name>A0A9P0BVA5_CHRIL</name>
<dbReference type="Pfam" id="PF00248">
    <property type="entry name" value="Aldo_ket_red"/>
    <property type="match status" value="1"/>
</dbReference>
<accession>A0A9P0BVA5</accession>
<dbReference type="InterPro" id="IPR023210">
    <property type="entry name" value="NADP_OxRdtase_dom"/>
</dbReference>
<dbReference type="PROSITE" id="PS00798">
    <property type="entry name" value="ALDOKETO_REDUCTASE_1"/>
    <property type="match status" value="1"/>
</dbReference>
<dbReference type="PROSITE" id="PS00063">
    <property type="entry name" value="ALDOKETO_REDUCTASE_3"/>
    <property type="match status" value="1"/>
</dbReference>
<dbReference type="PRINTS" id="PR00069">
    <property type="entry name" value="ALDKETRDTASE"/>
</dbReference>
<evidence type="ECO:0000256" key="3">
    <source>
        <dbReference type="PIRSR" id="PIRSR000097-2"/>
    </source>
</evidence>
<dbReference type="InterPro" id="IPR018170">
    <property type="entry name" value="Aldo/ket_reductase_CS"/>
</dbReference>
<evidence type="ECO:0000313" key="7">
    <source>
        <dbReference type="Proteomes" id="UP001154114"/>
    </source>
</evidence>
<keyword evidence="1" id="KW-0560">Oxidoreductase</keyword>
<dbReference type="InterPro" id="IPR020471">
    <property type="entry name" value="AKR"/>
</dbReference>
<feature type="active site" description="Proton donor" evidence="2">
    <location>
        <position position="58"/>
    </location>
</feature>
<dbReference type="AlphaFoldDB" id="A0A9P0BVA5"/>
<evidence type="ECO:0000259" key="5">
    <source>
        <dbReference type="Pfam" id="PF00248"/>
    </source>
</evidence>
<dbReference type="GO" id="GO:0016616">
    <property type="term" value="F:oxidoreductase activity, acting on the CH-OH group of donors, NAD or NADP as acceptor"/>
    <property type="evidence" value="ECO:0007669"/>
    <property type="project" value="UniProtKB-ARBA"/>
</dbReference>
<organism evidence="6 7">
    <name type="scientific">Chrysodeixis includens</name>
    <name type="common">Soybean looper</name>
    <name type="synonym">Pseudoplusia includens</name>
    <dbReference type="NCBI Taxonomy" id="689277"/>
    <lineage>
        <taxon>Eukaryota</taxon>
        <taxon>Metazoa</taxon>
        <taxon>Ecdysozoa</taxon>
        <taxon>Arthropoda</taxon>
        <taxon>Hexapoda</taxon>
        <taxon>Insecta</taxon>
        <taxon>Pterygota</taxon>
        <taxon>Neoptera</taxon>
        <taxon>Endopterygota</taxon>
        <taxon>Lepidoptera</taxon>
        <taxon>Glossata</taxon>
        <taxon>Ditrysia</taxon>
        <taxon>Noctuoidea</taxon>
        <taxon>Noctuidae</taxon>
        <taxon>Plusiinae</taxon>
        <taxon>Chrysodeixis</taxon>
    </lineage>
</organism>
<protein>
    <recommendedName>
        <fullName evidence="5">NADP-dependent oxidoreductase domain-containing protein</fullName>
    </recommendedName>
</protein>
<reference evidence="6" key="1">
    <citation type="submission" date="2021-12" db="EMBL/GenBank/DDBJ databases">
        <authorList>
            <person name="King R."/>
        </authorList>
    </citation>
    <scope>NUCLEOTIDE SEQUENCE</scope>
</reference>
<evidence type="ECO:0000256" key="4">
    <source>
        <dbReference type="PIRSR" id="PIRSR000097-3"/>
    </source>
</evidence>
<dbReference type="PIRSF" id="PIRSF000097">
    <property type="entry name" value="AKR"/>
    <property type="match status" value="1"/>
</dbReference>
<dbReference type="SUPFAM" id="SSF51430">
    <property type="entry name" value="NAD(P)-linked oxidoreductase"/>
    <property type="match status" value="1"/>
</dbReference>
<feature type="domain" description="NADP-dependent oxidoreductase" evidence="5">
    <location>
        <begin position="26"/>
        <end position="290"/>
    </location>
</feature>
<dbReference type="Gene3D" id="3.20.20.100">
    <property type="entry name" value="NADP-dependent oxidoreductase domain"/>
    <property type="match status" value="1"/>
</dbReference>